<accession>A0ABD5XC34</accession>
<protein>
    <recommendedName>
        <fullName evidence="3">Small CPxCG-related zinc finger protein</fullName>
    </recommendedName>
</protein>
<dbReference type="EMBL" id="JBHSZQ010000049">
    <property type="protein sequence ID" value="MFC7127191.1"/>
    <property type="molecule type" value="Genomic_DNA"/>
</dbReference>
<evidence type="ECO:0000313" key="2">
    <source>
        <dbReference type="Proteomes" id="UP001596414"/>
    </source>
</evidence>
<dbReference type="AlphaFoldDB" id="A0ABD5XC34"/>
<organism evidence="1 2">
    <name type="scientific">Halovenus rubra</name>
    <dbReference type="NCBI Taxonomy" id="869890"/>
    <lineage>
        <taxon>Archaea</taxon>
        <taxon>Methanobacteriati</taxon>
        <taxon>Methanobacteriota</taxon>
        <taxon>Stenosarchaea group</taxon>
        <taxon>Halobacteria</taxon>
        <taxon>Halobacteriales</taxon>
        <taxon>Haloarculaceae</taxon>
        <taxon>Halovenus</taxon>
    </lineage>
</organism>
<comment type="caution">
    <text evidence="1">The sequence shown here is derived from an EMBL/GenBank/DDBJ whole genome shotgun (WGS) entry which is preliminary data.</text>
</comment>
<reference evidence="1 2" key="1">
    <citation type="journal article" date="2014" name="Int. J. Syst. Evol. Microbiol.">
        <title>Complete genome sequence of Corynebacterium casei LMG S-19264T (=DSM 44701T), isolated from a smear-ripened cheese.</title>
        <authorList>
            <consortium name="US DOE Joint Genome Institute (JGI-PGF)"/>
            <person name="Walter F."/>
            <person name="Albersmeier A."/>
            <person name="Kalinowski J."/>
            <person name="Ruckert C."/>
        </authorList>
    </citation>
    <scope>NUCLEOTIDE SEQUENCE [LARGE SCALE GENOMIC DNA]</scope>
    <source>
        <strain evidence="1 2">CGMCC 4.7215</strain>
    </source>
</reference>
<sequence length="52" mass="5583">MVSEAGVKQKQCFKCRFEAAADAGEWVTTTHPSLGDITQCPECGSTNIHGIE</sequence>
<dbReference type="Proteomes" id="UP001596414">
    <property type="component" value="Unassembled WGS sequence"/>
</dbReference>
<evidence type="ECO:0000313" key="1">
    <source>
        <dbReference type="EMBL" id="MFC7127191.1"/>
    </source>
</evidence>
<evidence type="ECO:0008006" key="3">
    <source>
        <dbReference type="Google" id="ProtNLM"/>
    </source>
</evidence>
<proteinExistence type="predicted"/>
<gene>
    <name evidence="1" type="ORF">ACFQJ7_14375</name>
</gene>
<dbReference type="RefSeq" id="WP_267636674.1">
    <property type="nucleotide sequence ID" value="NZ_JAODIY010000005.1"/>
</dbReference>
<name>A0ABD5XC34_9EURY</name>